<proteinExistence type="predicted"/>
<evidence type="ECO:0000256" key="4">
    <source>
        <dbReference type="SAM" id="Phobius"/>
    </source>
</evidence>
<dbReference type="HOGENOM" id="CLU_025379_2_0_0"/>
<evidence type="ECO:0000259" key="5">
    <source>
        <dbReference type="PROSITE" id="PS50850"/>
    </source>
</evidence>
<dbReference type="GO" id="GO:0022857">
    <property type="term" value="F:transmembrane transporter activity"/>
    <property type="evidence" value="ECO:0007669"/>
    <property type="project" value="InterPro"/>
</dbReference>
<dbReference type="InterPro" id="IPR052528">
    <property type="entry name" value="Sugar_transport-like"/>
</dbReference>
<feature type="transmembrane region" description="Helical" evidence="4">
    <location>
        <begin position="146"/>
        <end position="164"/>
    </location>
</feature>
<dbReference type="PANTHER" id="PTHR23526">
    <property type="entry name" value="INTEGRAL MEMBRANE TRANSPORT PROTEIN-RELATED"/>
    <property type="match status" value="1"/>
</dbReference>
<feature type="transmembrane region" description="Helical" evidence="4">
    <location>
        <begin position="14"/>
        <end position="40"/>
    </location>
</feature>
<dbReference type="Gene3D" id="1.20.1250.20">
    <property type="entry name" value="MFS general substrate transporter like domains"/>
    <property type="match status" value="1"/>
</dbReference>
<feature type="transmembrane region" description="Helical" evidence="4">
    <location>
        <begin position="121"/>
        <end position="140"/>
    </location>
</feature>
<keyword evidence="7" id="KW-1185">Reference proteome</keyword>
<feature type="transmembrane region" description="Helical" evidence="4">
    <location>
        <begin position="291"/>
        <end position="311"/>
    </location>
</feature>
<feature type="transmembrane region" description="Helical" evidence="4">
    <location>
        <begin position="52"/>
        <end position="70"/>
    </location>
</feature>
<evidence type="ECO:0000256" key="3">
    <source>
        <dbReference type="ARBA" id="ARBA00023136"/>
    </source>
</evidence>
<dbReference type="InterPro" id="IPR011701">
    <property type="entry name" value="MFS"/>
</dbReference>
<evidence type="ECO:0000256" key="2">
    <source>
        <dbReference type="ARBA" id="ARBA00022989"/>
    </source>
</evidence>
<keyword evidence="3 4" id="KW-0472">Membrane</keyword>
<name>D5EPV0_CORAD</name>
<keyword evidence="1 4" id="KW-0812">Transmembrane</keyword>
<feature type="transmembrane region" description="Helical" evidence="4">
    <location>
        <begin position="258"/>
        <end position="279"/>
    </location>
</feature>
<dbReference type="PROSITE" id="PS50850">
    <property type="entry name" value="MFS"/>
    <property type="match status" value="1"/>
</dbReference>
<accession>D5EPV0</accession>
<feature type="transmembrane region" description="Helical" evidence="4">
    <location>
        <begin position="199"/>
        <end position="220"/>
    </location>
</feature>
<dbReference type="STRING" id="583355.Caka_2668"/>
<evidence type="ECO:0000313" key="6">
    <source>
        <dbReference type="EMBL" id="ADE55683.1"/>
    </source>
</evidence>
<evidence type="ECO:0000256" key="1">
    <source>
        <dbReference type="ARBA" id="ARBA00022692"/>
    </source>
</evidence>
<keyword evidence="2 4" id="KW-1133">Transmembrane helix</keyword>
<sequence>MAGLLNSFFSVGPFWFGLICAMPAVANALQIVLVPVTARFMRARDLNLSQSWMNLGLWLSGFVAMAFLSRDAGAQAGLFFTLFFFIASLSLSMIMVSWMTWLSDFVPSRIRGRYMGRRNRFSNLSTVGFMLISLALLEWFDASRAAYLILIGLALAMRMVSVLVQHLLRSPDSTGGALATENWVKELVALRSNRPLIRFIVFGIVAGFWTAFLSTVAPMYAFNELGASAAEFTAYSIAATVAGAVFVRIWGKSIDRHGAVPIVIIGFVGWRLGDLGWIALTPETLNWMFLIWIWGGVLATGYLVASFTLLLKLIPKSSRAAGISLNLTATSIAAAIAPILAGWIINYAGESGWDLVTTYRIALLAGSLGSLLSVLFLIGTKEPETNPTLNTITGAMRTLRYLTVNQGLAFLSSASFVARRKGK</sequence>
<dbReference type="InterPro" id="IPR020846">
    <property type="entry name" value="MFS_dom"/>
</dbReference>
<dbReference type="SUPFAM" id="SSF103473">
    <property type="entry name" value="MFS general substrate transporter"/>
    <property type="match status" value="1"/>
</dbReference>
<feature type="domain" description="Major facilitator superfamily (MFS) profile" evidence="5">
    <location>
        <begin position="195"/>
        <end position="423"/>
    </location>
</feature>
<feature type="transmembrane region" description="Helical" evidence="4">
    <location>
        <begin position="323"/>
        <end position="345"/>
    </location>
</feature>
<dbReference type="EMBL" id="CP001998">
    <property type="protein sequence ID" value="ADE55683.1"/>
    <property type="molecule type" value="Genomic_DNA"/>
</dbReference>
<feature type="transmembrane region" description="Helical" evidence="4">
    <location>
        <begin position="232"/>
        <end position="251"/>
    </location>
</feature>
<dbReference type="PANTHER" id="PTHR23526:SF2">
    <property type="entry name" value="MAJOR FACILITATOR SUPERFAMILY (MFS) PROFILE DOMAIN-CONTAINING PROTEIN"/>
    <property type="match status" value="1"/>
</dbReference>
<organism evidence="6 7">
    <name type="scientific">Coraliomargarita akajimensis (strain DSM 45221 / IAM 15411 / JCM 23193 / KCTC 12865 / 04OKA010-24)</name>
    <dbReference type="NCBI Taxonomy" id="583355"/>
    <lineage>
        <taxon>Bacteria</taxon>
        <taxon>Pseudomonadati</taxon>
        <taxon>Verrucomicrobiota</taxon>
        <taxon>Opitutia</taxon>
        <taxon>Puniceicoccales</taxon>
        <taxon>Coraliomargaritaceae</taxon>
        <taxon>Coraliomargarita</taxon>
    </lineage>
</organism>
<evidence type="ECO:0000313" key="7">
    <source>
        <dbReference type="Proteomes" id="UP000000925"/>
    </source>
</evidence>
<feature type="transmembrane region" description="Helical" evidence="4">
    <location>
        <begin position="357"/>
        <end position="378"/>
    </location>
</feature>
<gene>
    <name evidence="6" type="ordered locus">Caka_2668</name>
</gene>
<reference evidence="6 7" key="1">
    <citation type="journal article" date="2010" name="Stand. Genomic Sci.">
        <title>Complete genome sequence of Coraliomargarita akajimensis type strain (04OKA010-24).</title>
        <authorList>
            <person name="Mavromatis K."/>
            <person name="Abt B."/>
            <person name="Brambilla E."/>
            <person name="Lapidus A."/>
            <person name="Copeland A."/>
            <person name="Deshpande S."/>
            <person name="Nolan M."/>
            <person name="Lucas S."/>
            <person name="Tice H."/>
            <person name="Cheng J.F."/>
            <person name="Han C."/>
            <person name="Detter J.C."/>
            <person name="Woyke T."/>
            <person name="Goodwin L."/>
            <person name="Pitluck S."/>
            <person name="Held B."/>
            <person name="Brettin T."/>
            <person name="Tapia R."/>
            <person name="Ivanova N."/>
            <person name="Mikhailova N."/>
            <person name="Pati A."/>
            <person name="Liolios K."/>
            <person name="Chen A."/>
            <person name="Palaniappan K."/>
            <person name="Land M."/>
            <person name="Hauser L."/>
            <person name="Chang Y.J."/>
            <person name="Jeffries C.D."/>
            <person name="Rohde M."/>
            <person name="Goker M."/>
            <person name="Bristow J."/>
            <person name="Eisen J.A."/>
            <person name="Markowitz V."/>
            <person name="Hugenholtz P."/>
            <person name="Klenk H.P."/>
            <person name="Kyrpides N.C."/>
        </authorList>
    </citation>
    <scope>NUCLEOTIDE SEQUENCE [LARGE SCALE GENOMIC DNA]</scope>
    <source>
        <strain evidence="7">DSM 45221 / IAM 15411 / JCM 23193 / KCTC 12865</strain>
    </source>
</reference>
<protein>
    <submittedName>
        <fullName evidence="6">Major facilitator superfamily MFS_1</fullName>
    </submittedName>
</protein>
<dbReference type="eggNOG" id="COG2211">
    <property type="taxonomic scope" value="Bacteria"/>
</dbReference>
<dbReference type="InterPro" id="IPR036259">
    <property type="entry name" value="MFS_trans_sf"/>
</dbReference>
<feature type="transmembrane region" description="Helical" evidence="4">
    <location>
        <begin position="76"/>
        <end position="101"/>
    </location>
</feature>
<dbReference type="KEGG" id="caa:Caka_2668"/>
<dbReference type="Pfam" id="PF07690">
    <property type="entry name" value="MFS_1"/>
    <property type="match status" value="1"/>
</dbReference>
<dbReference type="Proteomes" id="UP000000925">
    <property type="component" value="Chromosome"/>
</dbReference>
<dbReference type="AlphaFoldDB" id="D5EPV0"/>